<keyword evidence="4" id="KW-1185">Reference proteome</keyword>
<keyword evidence="1" id="KW-0647">Proteasome</keyword>
<name>A0AAV1E468_OLDCO</name>
<evidence type="ECO:0000256" key="1">
    <source>
        <dbReference type="ARBA" id="ARBA00022942"/>
    </source>
</evidence>
<reference evidence="3" key="1">
    <citation type="submission" date="2023-03" db="EMBL/GenBank/DDBJ databases">
        <authorList>
            <person name="Julca I."/>
        </authorList>
    </citation>
    <scope>NUCLEOTIDE SEQUENCE</scope>
</reference>
<dbReference type="EMBL" id="OX459124">
    <property type="protein sequence ID" value="CAI9114112.1"/>
    <property type="molecule type" value="Genomic_DNA"/>
</dbReference>
<dbReference type="InterPro" id="IPR050115">
    <property type="entry name" value="Proteasome_alpha"/>
</dbReference>
<sequence>MDNARVLRSSTKKSATKDNGSASALPESSTKGLNTDSLKILNEVGTYSAEQLKKLRKTRAWKELTKALALSPLEEMKRRRREGIPLAAPPVTCQRIYLNEDGSFPSYAPKFEKGTTVLGLVFEEGIMVAADHSTTPARNVVQLNSHMLATISGGGEVLLKNLQKKCNLQEKSQGREPTLAEVSSWLTEALSAHSDPLSLGILIAVWNESEHGLYRMSSNGVLVKGDILATGSGAQSSLHVVELSERFMLDPGSVFGLRSEYAPVHCMSVTEVAALTKRAICTAGYNAPHYGNLVSGYHLGTKGCVKLYEDNVEEWQKFIKGPSIRFKIIGKGW</sequence>
<dbReference type="SUPFAM" id="SSF56235">
    <property type="entry name" value="N-terminal nucleophile aminohydrolases (Ntn hydrolases)"/>
    <property type="match status" value="1"/>
</dbReference>
<dbReference type="PANTHER" id="PTHR11599">
    <property type="entry name" value="PROTEASOME SUBUNIT ALPHA/BETA"/>
    <property type="match status" value="1"/>
</dbReference>
<evidence type="ECO:0000313" key="4">
    <source>
        <dbReference type="Proteomes" id="UP001161247"/>
    </source>
</evidence>
<evidence type="ECO:0000256" key="2">
    <source>
        <dbReference type="SAM" id="MobiDB-lite"/>
    </source>
</evidence>
<gene>
    <name evidence="3" type="ORF">OLC1_LOCUS20960</name>
</gene>
<dbReference type="AlphaFoldDB" id="A0AAV1E468"/>
<dbReference type="GO" id="GO:0005839">
    <property type="term" value="C:proteasome core complex"/>
    <property type="evidence" value="ECO:0007669"/>
    <property type="project" value="InterPro"/>
</dbReference>
<feature type="region of interest" description="Disordered" evidence="2">
    <location>
        <begin position="1"/>
        <end position="32"/>
    </location>
</feature>
<evidence type="ECO:0000313" key="3">
    <source>
        <dbReference type="EMBL" id="CAI9114112.1"/>
    </source>
</evidence>
<proteinExistence type="predicted"/>
<organism evidence="3 4">
    <name type="scientific">Oldenlandia corymbosa var. corymbosa</name>
    <dbReference type="NCBI Taxonomy" id="529605"/>
    <lineage>
        <taxon>Eukaryota</taxon>
        <taxon>Viridiplantae</taxon>
        <taxon>Streptophyta</taxon>
        <taxon>Embryophyta</taxon>
        <taxon>Tracheophyta</taxon>
        <taxon>Spermatophyta</taxon>
        <taxon>Magnoliopsida</taxon>
        <taxon>eudicotyledons</taxon>
        <taxon>Gunneridae</taxon>
        <taxon>Pentapetalae</taxon>
        <taxon>asterids</taxon>
        <taxon>lamiids</taxon>
        <taxon>Gentianales</taxon>
        <taxon>Rubiaceae</taxon>
        <taxon>Rubioideae</taxon>
        <taxon>Spermacoceae</taxon>
        <taxon>Hedyotis-Oldenlandia complex</taxon>
        <taxon>Oldenlandia</taxon>
    </lineage>
</organism>
<dbReference type="GO" id="GO:0051603">
    <property type="term" value="P:proteolysis involved in protein catabolic process"/>
    <property type="evidence" value="ECO:0007669"/>
    <property type="project" value="InterPro"/>
</dbReference>
<feature type="compositionally biased region" description="Polar residues" evidence="2">
    <location>
        <begin position="8"/>
        <end position="32"/>
    </location>
</feature>
<accession>A0AAV1E468</accession>
<protein>
    <submittedName>
        <fullName evidence="3">OLC1v1014760C3</fullName>
    </submittedName>
</protein>
<dbReference type="Gene3D" id="3.60.20.10">
    <property type="entry name" value="Glutamine Phosphoribosylpyrophosphate, subunit 1, domain 1"/>
    <property type="match status" value="1"/>
</dbReference>
<dbReference type="Pfam" id="PF00227">
    <property type="entry name" value="Proteasome"/>
    <property type="match status" value="1"/>
</dbReference>
<dbReference type="InterPro" id="IPR001353">
    <property type="entry name" value="Proteasome_sua/b"/>
</dbReference>
<dbReference type="Proteomes" id="UP001161247">
    <property type="component" value="Chromosome 7"/>
</dbReference>
<dbReference type="InterPro" id="IPR029055">
    <property type="entry name" value="Ntn_hydrolases_N"/>
</dbReference>